<evidence type="ECO:0000313" key="3">
    <source>
        <dbReference type="Proteomes" id="UP000030750"/>
    </source>
</evidence>
<evidence type="ECO:0000313" key="2">
    <source>
        <dbReference type="EMBL" id="CDJ45664.1"/>
    </source>
</evidence>
<protein>
    <submittedName>
        <fullName evidence="2">SAG family member</fullName>
    </submittedName>
</protein>
<dbReference type="VEuPathDB" id="ToxoDB:EBH_0021010"/>
<dbReference type="Proteomes" id="UP000030750">
    <property type="component" value="Unassembled WGS sequence"/>
</dbReference>
<keyword evidence="3" id="KW-1185">Reference proteome</keyword>
<organism evidence="2 3">
    <name type="scientific">Eimeria brunetti</name>
    <dbReference type="NCBI Taxonomy" id="51314"/>
    <lineage>
        <taxon>Eukaryota</taxon>
        <taxon>Sar</taxon>
        <taxon>Alveolata</taxon>
        <taxon>Apicomplexa</taxon>
        <taxon>Conoidasida</taxon>
        <taxon>Coccidia</taxon>
        <taxon>Eucoccidiorida</taxon>
        <taxon>Eimeriorina</taxon>
        <taxon>Eimeriidae</taxon>
        <taxon>Eimeria</taxon>
    </lineage>
</organism>
<name>U6LAT0_9EIME</name>
<reference evidence="2" key="1">
    <citation type="submission" date="2013-10" db="EMBL/GenBank/DDBJ databases">
        <title>Genomic analysis of the causative agents of coccidiosis in chickens.</title>
        <authorList>
            <person name="Reid A.J."/>
            <person name="Blake D."/>
            <person name="Billington K."/>
            <person name="Browne H."/>
            <person name="Dunn M."/>
            <person name="Hung S."/>
            <person name="Kawahara F."/>
            <person name="Miranda-Saavedra D."/>
            <person name="Mourier T."/>
            <person name="Nagra H."/>
            <person name="Otto T.D."/>
            <person name="Rawlings N."/>
            <person name="Sanchez A."/>
            <person name="Sanders M."/>
            <person name="Subramaniam C."/>
            <person name="Tay Y."/>
            <person name="Dear P."/>
            <person name="Doerig C."/>
            <person name="Gruber A."/>
            <person name="Parkinson J."/>
            <person name="Shirley M."/>
            <person name="Wan K.L."/>
            <person name="Berriman M."/>
            <person name="Tomley F."/>
            <person name="Pain A."/>
        </authorList>
    </citation>
    <scope>NUCLEOTIDE SEQUENCE [LARGE SCALE GENOMIC DNA]</scope>
    <source>
        <strain evidence="2">Houghton</strain>
    </source>
</reference>
<gene>
    <name evidence="2" type="ORF">EBH_0021010</name>
</gene>
<feature type="chain" id="PRO_5004674254" evidence="1">
    <location>
        <begin position="29"/>
        <end position="272"/>
    </location>
</feature>
<dbReference type="InterPro" id="IPR021288">
    <property type="entry name" value="Surface_antigen"/>
</dbReference>
<dbReference type="Pfam" id="PF11054">
    <property type="entry name" value="Surface_antigen"/>
    <property type="match status" value="1"/>
</dbReference>
<proteinExistence type="predicted"/>
<dbReference type="AlphaFoldDB" id="U6LAT0"/>
<dbReference type="OrthoDB" id="347399at2759"/>
<accession>U6LAT0</accession>
<sequence>MPSVQALTVVGALFLLLVKASGIPGAEAQQAATTKFSVTFEQEDTCLPDINAARVNAGFKEFTVAQNSDSGEIWPAAGDKSSVEDYKTWVWKPVCDFLLGETTEAGHSRGVSQEAFVSGTYAFKVVDGGEPNCTDVVNGWKDAYTNFNGIPPAKEGNEDVYKVHENVSFVAMYNPSANAAASCRVVTCTKTVSVAGAGGKAGREGSEAENTKTGSALLCLTTPDILFTKTDSAPFTEDQWAQIVTAFEGSASAALPTLLGLVAAVLGVVATV</sequence>
<keyword evidence="1" id="KW-0732">Signal</keyword>
<reference evidence="2" key="2">
    <citation type="submission" date="2013-10" db="EMBL/GenBank/DDBJ databases">
        <authorList>
            <person name="Aslett M."/>
        </authorList>
    </citation>
    <scope>NUCLEOTIDE SEQUENCE [LARGE SCALE GENOMIC DNA]</scope>
    <source>
        <strain evidence="2">Houghton</strain>
    </source>
</reference>
<feature type="signal peptide" evidence="1">
    <location>
        <begin position="1"/>
        <end position="28"/>
    </location>
</feature>
<dbReference type="EMBL" id="HG710174">
    <property type="protein sequence ID" value="CDJ45664.1"/>
    <property type="molecule type" value="Genomic_DNA"/>
</dbReference>
<evidence type="ECO:0000256" key="1">
    <source>
        <dbReference type="SAM" id="SignalP"/>
    </source>
</evidence>